<keyword evidence="6 14" id="KW-0547">Nucleotide-binding</keyword>
<evidence type="ECO:0000256" key="15">
    <source>
        <dbReference type="SAM" id="Phobius"/>
    </source>
</evidence>
<dbReference type="FunFam" id="3.40.50.300:FF:000553">
    <property type="entry name" value="Mitochondrial Rho GTPase"/>
    <property type="match status" value="1"/>
</dbReference>
<feature type="domain" description="Miro" evidence="17">
    <location>
        <begin position="420"/>
        <end position="583"/>
    </location>
</feature>
<keyword evidence="13 14" id="KW-0472">Membrane</keyword>
<dbReference type="PANTHER" id="PTHR46819">
    <property type="entry name" value="EF-HAND CALCIUM-BINDING DOMAIN-CONTAINING PROTEIN 7"/>
    <property type="match status" value="1"/>
</dbReference>
<dbReference type="GO" id="GO:0016787">
    <property type="term" value="F:hydrolase activity"/>
    <property type="evidence" value="ECO:0007669"/>
    <property type="project" value="UniProtKB-KW"/>
</dbReference>
<evidence type="ECO:0000256" key="13">
    <source>
        <dbReference type="ARBA" id="ARBA00023136"/>
    </source>
</evidence>
<dbReference type="PIRSF" id="PIRSF037488">
    <property type="entry name" value="Mt_Rho_GTPase"/>
    <property type="match status" value="1"/>
</dbReference>
<dbReference type="InterPro" id="IPR052266">
    <property type="entry name" value="Miro-EF-hand_domain"/>
</dbReference>
<dbReference type="GO" id="GO:0046872">
    <property type="term" value="F:metal ion binding"/>
    <property type="evidence" value="ECO:0007669"/>
    <property type="project" value="UniProtKB-KW"/>
</dbReference>
<reference evidence="19" key="1">
    <citation type="journal article" date="2024" name="IScience">
        <title>Strigolactones Initiate the Formation of Haustorium-like Structures in Castilleja.</title>
        <authorList>
            <person name="Buerger M."/>
            <person name="Peterson D."/>
            <person name="Chory J."/>
        </authorList>
    </citation>
    <scope>NUCLEOTIDE SEQUENCE [LARGE SCALE GENOMIC DNA]</scope>
</reference>
<dbReference type="SUPFAM" id="SSF47473">
    <property type="entry name" value="EF-hand"/>
    <property type="match status" value="1"/>
</dbReference>
<evidence type="ECO:0000256" key="1">
    <source>
        <dbReference type="ARBA" id="ARBA00004200"/>
    </source>
</evidence>
<evidence type="ECO:0000256" key="10">
    <source>
        <dbReference type="ARBA" id="ARBA00022989"/>
    </source>
</evidence>
<keyword evidence="4" id="KW-0479">Metal-binding</keyword>
<dbReference type="InterPro" id="IPR018247">
    <property type="entry name" value="EF_Hand_1_Ca_BS"/>
</dbReference>
<dbReference type="GO" id="GO:0005741">
    <property type="term" value="C:mitochondrial outer membrane"/>
    <property type="evidence" value="ECO:0007669"/>
    <property type="project" value="UniProtKB-SubCell"/>
</dbReference>
<keyword evidence="19" id="KW-1185">Reference proteome</keyword>
<dbReference type="InterPro" id="IPR013567">
    <property type="entry name" value="EF_hand_assoc_2"/>
</dbReference>
<evidence type="ECO:0000256" key="8">
    <source>
        <dbReference type="ARBA" id="ARBA00022801"/>
    </source>
</evidence>
<dbReference type="GO" id="GO:0005525">
    <property type="term" value="F:GTP binding"/>
    <property type="evidence" value="ECO:0007669"/>
    <property type="project" value="UniProtKB-KW"/>
</dbReference>
<dbReference type="Pfam" id="PF00071">
    <property type="entry name" value="Ras"/>
    <property type="match status" value="2"/>
</dbReference>
<comment type="similarity">
    <text evidence="2 14">Belongs to the mitochondrial Rho GTPase family.</text>
</comment>
<name>A0ABD3D203_9LAMI</name>
<evidence type="ECO:0000256" key="9">
    <source>
        <dbReference type="ARBA" id="ARBA00022837"/>
    </source>
</evidence>
<dbReference type="AlphaFoldDB" id="A0ABD3D203"/>
<dbReference type="InterPro" id="IPR002048">
    <property type="entry name" value="EF_hand_dom"/>
</dbReference>
<evidence type="ECO:0000256" key="14">
    <source>
        <dbReference type="PIRNR" id="PIRNR037488"/>
    </source>
</evidence>
<keyword evidence="10 15" id="KW-1133">Transmembrane helix</keyword>
<evidence type="ECO:0000313" key="18">
    <source>
        <dbReference type="EMBL" id="KAL3636033.1"/>
    </source>
</evidence>
<dbReference type="FunFam" id="1.10.238.10:FF:000011">
    <property type="entry name" value="Mitochondrial Rho GTPase"/>
    <property type="match status" value="1"/>
</dbReference>
<protein>
    <recommendedName>
        <fullName evidence="14">Mitochondrial Rho GTPase</fullName>
        <ecNumber evidence="14">3.6.5.-</ecNumber>
    </recommendedName>
</protein>
<evidence type="ECO:0000256" key="4">
    <source>
        <dbReference type="ARBA" id="ARBA00022723"/>
    </source>
</evidence>
<dbReference type="PROSITE" id="PS50222">
    <property type="entry name" value="EF_HAND_2"/>
    <property type="match status" value="1"/>
</dbReference>
<keyword evidence="3 15" id="KW-0812">Transmembrane</keyword>
<evidence type="ECO:0000256" key="2">
    <source>
        <dbReference type="ARBA" id="ARBA00007981"/>
    </source>
</evidence>
<organism evidence="18 19">
    <name type="scientific">Castilleja foliolosa</name>
    <dbReference type="NCBI Taxonomy" id="1961234"/>
    <lineage>
        <taxon>Eukaryota</taxon>
        <taxon>Viridiplantae</taxon>
        <taxon>Streptophyta</taxon>
        <taxon>Embryophyta</taxon>
        <taxon>Tracheophyta</taxon>
        <taxon>Spermatophyta</taxon>
        <taxon>Magnoliopsida</taxon>
        <taxon>eudicotyledons</taxon>
        <taxon>Gunneridae</taxon>
        <taxon>Pentapetalae</taxon>
        <taxon>asterids</taxon>
        <taxon>lamiids</taxon>
        <taxon>Lamiales</taxon>
        <taxon>Orobanchaceae</taxon>
        <taxon>Pedicularideae</taxon>
        <taxon>Castillejinae</taxon>
        <taxon>Castilleja</taxon>
    </lineage>
</organism>
<dbReference type="InterPro" id="IPR013566">
    <property type="entry name" value="EF_hand_assoc_1"/>
</dbReference>
<dbReference type="EC" id="3.6.5.-" evidence="14"/>
<gene>
    <name evidence="18" type="ORF">CASFOL_020580</name>
</gene>
<dbReference type="Gene3D" id="3.40.50.300">
    <property type="entry name" value="P-loop containing nucleotide triphosphate hydrolases"/>
    <property type="match status" value="2"/>
</dbReference>
<evidence type="ECO:0000256" key="12">
    <source>
        <dbReference type="ARBA" id="ARBA00023134"/>
    </source>
</evidence>
<dbReference type="PRINTS" id="PR00449">
    <property type="entry name" value="RASTRNSFRMNG"/>
</dbReference>
<dbReference type="SMART" id="SM00175">
    <property type="entry name" value="RAB"/>
    <property type="match status" value="1"/>
</dbReference>
<dbReference type="SUPFAM" id="SSF52540">
    <property type="entry name" value="P-loop containing nucleoside triphosphate hydrolases"/>
    <property type="match status" value="2"/>
</dbReference>
<feature type="domain" description="EF-hand" evidence="16">
    <location>
        <begin position="192"/>
        <end position="227"/>
    </location>
</feature>
<dbReference type="InterPro" id="IPR021181">
    <property type="entry name" value="Miro"/>
</dbReference>
<evidence type="ECO:0000256" key="3">
    <source>
        <dbReference type="ARBA" id="ARBA00022692"/>
    </source>
</evidence>
<dbReference type="Gene3D" id="1.10.238.10">
    <property type="entry name" value="EF-hand"/>
    <property type="match status" value="2"/>
</dbReference>
<keyword evidence="9 14" id="KW-0106">Calcium</keyword>
<dbReference type="InterPro" id="IPR011992">
    <property type="entry name" value="EF-hand-dom_pair"/>
</dbReference>
<evidence type="ECO:0000313" key="19">
    <source>
        <dbReference type="Proteomes" id="UP001632038"/>
    </source>
</evidence>
<accession>A0ABD3D203</accession>
<evidence type="ECO:0000256" key="11">
    <source>
        <dbReference type="ARBA" id="ARBA00023128"/>
    </source>
</evidence>
<evidence type="ECO:0000256" key="5">
    <source>
        <dbReference type="ARBA" id="ARBA00022737"/>
    </source>
</evidence>
<keyword evidence="7 14" id="KW-1000">Mitochondrion outer membrane</keyword>
<dbReference type="InterPro" id="IPR001806">
    <property type="entry name" value="Small_GTPase"/>
</dbReference>
<dbReference type="InterPro" id="IPR027417">
    <property type="entry name" value="P-loop_NTPase"/>
</dbReference>
<dbReference type="EMBL" id="JAVIJP010000027">
    <property type="protein sequence ID" value="KAL3636033.1"/>
    <property type="molecule type" value="Genomic_DNA"/>
</dbReference>
<keyword evidence="11 14" id="KW-0496">Mitochondrion</keyword>
<keyword evidence="8 14" id="KW-0378">Hydrolase</keyword>
<evidence type="ECO:0000259" key="16">
    <source>
        <dbReference type="PROSITE" id="PS50222"/>
    </source>
</evidence>
<dbReference type="PROSITE" id="PS51423">
    <property type="entry name" value="MIRO"/>
    <property type="match status" value="2"/>
</dbReference>
<dbReference type="SMART" id="SM00173">
    <property type="entry name" value="RAS"/>
    <property type="match status" value="1"/>
</dbReference>
<evidence type="ECO:0000256" key="7">
    <source>
        <dbReference type="ARBA" id="ARBA00022787"/>
    </source>
</evidence>
<proteinExistence type="inferred from homology"/>
<dbReference type="SMART" id="SM00174">
    <property type="entry name" value="RHO"/>
    <property type="match status" value="1"/>
</dbReference>
<dbReference type="Pfam" id="PF08356">
    <property type="entry name" value="EF_assoc_2"/>
    <property type="match status" value="1"/>
</dbReference>
<dbReference type="InterPro" id="IPR020860">
    <property type="entry name" value="MIRO_dom"/>
</dbReference>
<keyword evidence="5" id="KW-0677">Repeat</keyword>
<sequence length="636" mass="71548">MAGDGGLVPCVRIVVAGDGKTGKSSLIVAGTTKNFLSNVPPVLPPTRLPEHLYPAGCVPITIIDTSSSTEDQGQLVEELTSADGVILTYACDRPETIDNLRTYWLPELRRLEVRVPICVAGCMVDKRGVKQAARMNKVLDQMLLQFLEIETGINCSALYHKGISEVFNDAQKAVLHPSAPLYDKECDVLKPRYLRALKRIFILCDHDRDGALSDEEFNQFQSKCFNAHLRPSKIACYKRVVQEKLMEGVDHRGFTLEGFQILHCVFVDDLLMERAWTVLRKFGYNNEIRLRDDLLPPPIKRYPDQSVELTNEAVEFLRNIFIAYDVNCIGALSSSQIEDLFSTAPENPFNEAPYAEATGRTALGKLSLDVFISLWALMTLLDPIRSVENLIYIGYGGDPSSAIRVTRRRRLDRKKQQSERNVYQCFVFGPKESGKSALLNSFIRRPYPEKYAPTIGDRYVVDRLSELKKTLVLREIPEDGLEKFLSREEALSACDVAVFVYDSSRESSWKKANNMLISVARQGKATGYEVPCLVVAAKNDLHHCLTEVQDSTRDLGIEAPIPLSMKLGDSNNIFHRIVRAAEHPHLSICTGKIRKKYHHIVGFQHLFVSVGAAIVMAAFGAHMMDRKNSSRYRRHL</sequence>
<dbReference type="PANTHER" id="PTHR46819:SF1">
    <property type="entry name" value="EF-HAND CALCIUM-BINDING DOMAIN-CONTAINING PROTEIN 7"/>
    <property type="match status" value="1"/>
</dbReference>
<feature type="domain" description="Miro" evidence="17">
    <location>
        <begin position="8"/>
        <end position="176"/>
    </location>
</feature>
<dbReference type="PROSITE" id="PS00018">
    <property type="entry name" value="EF_HAND_1"/>
    <property type="match status" value="1"/>
</dbReference>
<keyword evidence="12 14" id="KW-0342">GTP-binding</keyword>
<feature type="transmembrane region" description="Helical" evidence="15">
    <location>
        <begin position="602"/>
        <end position="624"/>
    </location>
</feature>
<comment type="subcellular location">
    <subcellularLocation>
        <location evidence="1 14">Mitochondrion outer membrane</location>
        <topology evidence="1 14">Single-pass type IV membrane protein</topology>
    </subcellularLocation>
</comment>
<dbReference type="Pfam" id="PF08355">
    <property type="entry name" value="EF_assoc_1"/>
    <property type="match status" value="1"/>
</dbReference>
<evidence type="ECO:0000259" key="17">
    <source>
        <dbReference type="PROSITE" id="PS51423"/>
    </source>
</evidence>
<evidence type="ECO:0000256" key="6">
    <source>
        <dbReference type="ARBA" id="ARBA00022741"/>
    </source>
</evidence>
<dbReference type="Proteomes" id="UP001632038">
    <property type="component" value="Unassembled WGS sequence"/>
</dbReference>
<comment type="caution">
    <text evidence="18">The sequence shown here is derived from an EMBL/GenBank/DDBJ whole genome shotgun (WGS) entry which is preliminary data.</text>
</comment>